<dbReference type="Pfam" id="PF01048">
    <property type="entry name" value="PNP_UDP_1"/>
    <property type="match status" value="1"/>
</dbReference>
<evidence type="ECO:0000313" key="3">
    <source>
        <dbReference type="EMBL" id="SBW01900.1"/>
    </source>
</evidence>
<dbReference type="InterPro" id="IPR035994">
    <property type="entry name" value="Nucleoside_phosphorylase_sf"/>
</dbReference>
<dbReference type="InterPro" id="IPR000845">
    <property type="entry name" value="Nucleoside_phosphorylase_d"/>
</dbReference>
<feature type="signal peptide" evidence="1">
    <location>
        <begin position="1"/>
        <end position="19"/>
    </location>
</feature>
<dbReference type="GO" id="GO:0009116">
    <property type="term" value="P:nucleoside metabolic process"/>
    <property type="evidence" value="ECO:0007669"/>
    <property type="project" value="InterPro"/>
</dbReference>
<proteinExistence type="predicted"/>
<sequence>MFRLFLALVLLCAPAAARAELLDPAPRVAVMSAFAPEWHALLAAAEAPKTYVVNGKSFVTARLGGKDVVLLMSGISMVNAAMSAQMALDRFRVTAIAFSGIAGGVDPARNVGDVVVAAQWAEYLESVFARETPEGFATPPFLPRPHANFGMIHPIDSEVGRDAAPEMRFWFPADAALLEVARRAAARVSLSDCAAGACLAAKPRVVVGGNGVSGSAFVDNARFRDYVHAAFAAEVVDMESAAVAHVAYANGVPFIAFRSLSDLAGGGAHANEMDTFMALAAENSVKVVRAFLAELNP</sequence>
<organism evidence="3">
    <name type="scientific">uncultured Alphaproteobacteria bacterium</name>
    <dbReference type="NCBI Taxonomy" id="91750"/>
    <lineage>
        <taxon>Bacteria</taxon>
        <taxon>Pseudomonadati</taxon>
        <taxon>Pseudomonadota</taxon>
        <taxon>Alphaproteobacteria</taxon>
        <taxon>environmental samples</taxon>
    </lineage>
</organism>
<dbReference type="PANTHER" id="PTHR21234:SF42">
    <property type="entry name" value="PHOSPHORYLASE SUPERFAMILY PROTEIN"/>
    <property type="match status" value="1"/>
</dbReference>
<dbReference type="AlphaFoldDB" id="A0A212JR45"/>
<dbReference type="PANTHER" id="PTHR21234">
    <property type="entry name" value="PURINE NUCLEOSIDE PHOSPHORYLASE"/>
    <property type="match status" value="1"/>
</dbReference>
<evidence type="ECO:0000256" key="1">
    <source>
        <dbReference type="SAM" id="SignalP"/>
    </source>
</evidence>
<dbReference type="SUPFAM" id="SSF53167">
    <property type="entry name" value="Purine and uridine phosphorylases"/>
    <property type="match status" value="1"/>
</dbReference>
<reference evidence="3" key="1">
    <citation type="submission" date="2016-04" db="EMBL/GenBank/DDBJ databases">
        <authorList>
            <person name="Evans L.H."/>
            <person name="Alamgir A."/>
            <person name="Owens N."/>
            <person name="Weber N.D."/>
            <person name="Virtaneva K."/>
            <person name="Barbian K."/>
            <person name="Babar A."/>
            <person name="Rosenke K."/>
        </authorList>
    </citation>
    <scope>NUCLEOTIDE SEQUENCE</scope>
    <source>
        <strain evidence="3">86</strain>
    </source>
</reference>
<accession>A0A212JR45</accession>
<dbReference type="CDD" id="cd09008">
    <property type="entry name" value="MTAN"/>
    <property type="match status" value="1"/>
</dbReference>
<dbReference type="Gene3D" id="3.40.50.1580">
    <property type="entry name" value="Nucleoside phosphorylase domain"/>
    <property type="match status" value="1"/>
</dbReference>
<protein>
    <recommendedName>
        <fullName evidence="2">Nucleoside phosphorylase domain-containing protein</fullName>
    </recommendedName>
</protein>
<name>A0A212JR45_9PROT</name>
<keyword evidence="1" id="KW-0732">Signal</keyword>
<gene>
    <name evidence="3" type="ORF">KL86APRO_11506</name>
</gene>
<evidence type="ECO:0000259" key="2">
    <source>
        <dbReference type="Pfam" id="PF01048"/>
    </source>
</evidence>
<dbReference type="GO" id="GO:0003824">
    <property type="term" value="F:catalytic activity"/>
    <property type="evidence" value="ECO:0007669"/>
    <property type="project" value="InterPro"/>
</dbReference>
<feature type="chain" id="PRO_5012487986" description="Nucleoside phosphorylase domain-containing protein" evidence="1">
    <location>
        <begin position="20"/>
        <end position="297"/>
    </location>
</feature>
<dbReference type="EMBL" id="FLUO01000001">
    <property type="protein sequence ID" value="SBW01900.1"/>
    <property type="molecule type" value="Genomic_DNA"/>
</dbReference>
<feature type="domain" description="Nucleoside phosphorylase" evidence="2">
    <location>
        <begin position="27"/>
        <end position="293"/>
    </location>
</feature>